<dbReference type="EMBL" id="FLRE01000104">
    <property type="protein sequence ID" value="SBT35664.1"/>
    <property type="molecule type" value="Genomic_DNA"/>
</dbReference>
<evidence type="ECO:0000256" key="1">
    <source>
        <dbReference type="SAM" id="MobiDB-lite"/>
    </source>
</evidence>
<sequence length="73" mass="8545">MCRHCTIRTLQGKSETAERKRMPSEGVHMAKRGYTYGPSQRPSIHFSLLFSPPLRHLFATPSTRLFHRFKWEG</sequence>
<name>A0A1A8YW39_PLAOA</name>
<gene>
    <name evidence="2" type="ORF">POVWA2_026130</name>
</gene>
<accession>A0A1A8YW39</accession>
<dbReference type="AlphaFoldDB" id="A0A1A8YW39"/>
<feature type="region of interest" description="Disordered" evidence="1">
    <location>
        <begin position="1"/>
        <end position="34"/>
    </location>
</feature>
<evidence type="ECO:0000313" key="2">
    <source>
        <dbReference type="EMBL" id="SBT35664.1"/>
    </source>
</evidence>
<evidence type="ECO:0000313" key="3">
    <source>
        <dbReference type="Proteomes" id="UP000078550"/>
    </source>
</evidence>
<protein>
    <submittedName>
        <fullName evidence="2">Uncharacterized protein</fullName>
    </submittedName>
</protein>
<dbReference type="Proteomes" id="UP000078550">
    <property type="component" value="Unassembled WGS sequence"/>
</dbReference>
<organism evidence="2 3">
    <name type="scientific">Plasmodium ovale wallikeri</name>
    <dbReference type="NCBI Taxonomy" id="864142"/>
    <lineage>
        <taxon>Eukaryota</taxon>
        <taxon>Sar</taxon>
        <taxon>Alveolata</taxon>
        <taxon>Apicomplexa</taxon>
        <taxon>Aconoidasida</taxon>
        <taxon>Haemosporida</taxon>
        <taxon>Plasmodiidae</taxon>
        <taxon>Plasmodium</taxon>
        <taxon>Plasmodium (Plasmodium)</taxon>
    </lineage>
</organism>
<proteinExistence type="predicted"/>
<reference evidence="3" key="1">
    <citation type="submission" date="2016-05" db="EMBL/GenBank/DDBJ databases">
        <authorList>
            <person name="Naeem Raeece"/>
        </authorList>
    </citation>
    <scope>NUCLEOTIDE SEQUENCE [LARGE SCALE GENOMIC DNA]</scope>
</reference>